<evidence type="ECO:0000313" key="10">
    <source>
        <dbReference type="Proteomes" id="UP001580928"/>
    </source>
</evidence>
<evidence type="ECO:0000256" key="6">
    <source>
        <dbReference type="ARBA" id="ARBA00023316"/>
    </source>
</evidence>
<dbReference type="CDD" id="cd16913">
    <property type="entry name" value="YkuD_like"/>
    <property type="match status" value="1"/>
</dbReference>
<protein>
    <submittedName>
        <fullName evidence="9">L,D-transpeptidase family protein</fullName>
    </submittedName>
</protein>
<evidence type="ECO:0000313" key="9">
    <source>
        <dbReference type="EMBL" id="MFB5945370.1"/>
    </source>
</evidence>
<evidence type="ECO:0000256" key="1">
    <source>
        <dbReference type="ARBA" id="ARBA00004752"/>
    </source>
</evidence>
<comment type="similarity">
    <text evidence="2">Belongs to the YkuD family.</text>
</comment>
<dbReference type="InterPro" id="IPR038063">
    <property type="entry name" value="Transpep_catalytic_dom"/>
</dbReference>
<dbReference type="InterPro" id="IPR005490">
    <property type="entry name" value="LD_TPept_cat_dom"/>
</dbReference>
<keyword evidence="3" id="KW-0808">Transferase</keyword>
<evidence type="ECO:0000259" key="8">
    <source>
        <dbReference type="PROSITE" id="PS52029"/>
    </source>
</evidence>
<keyword evidence="10" id="KW-1185">Reference proteome</keyword>
<evidence type="ECO:0000256" key="2">
    <source>
        <dbReference type="ARBA" id="ARBA00005992"/>
    </source>
</evidence>
<dbReference type="PROSITE" id="PS51257">
    <property type="entry name" value="PROKAR_LIPOPROTEIN"/>
    <property type="match status" value="1"/>
</dbReference>
<dbReference type="PANTHER" id="PTHR41533">
    <property type="entry name" value="L,D-TRANSPEPTIDASE HI_1667-RELATED"/>
    <property type="match status" value="1"/>
</dbReference>
<evidence type="ECO:0000256" key="3">
    <source>
        <dbReference type="ARBA" id="ARBA00022679"/>
    </source>
</evidence>
<gene>
    <name evidence="9" type="ORF">WKR92_05970</name>
</gene>
<accession>A0ABV5CCW4</accession>
<dbReference type="Pfam" id="PF20142">
    <property type="entry name" value="Scaffold"/>
    <property type="match status" value="1"/>
</dbReference>
<dbReference type="Proteomes" id="UP001580928">
    <property type="component" value="Unassembled WGS sequence"/>
</dbReference>
<dbReference type="PROSITE" id="PS52029">
    <property type="entry name" value="LD_TPASE"/>
    <property type="match status" value="1"/>
</dbReference>
<organism evidence="9 10">
    <name type="scientific">Albibacterium profundi</name>
    <dbReference type="NCBI Taxonomy" id="3134906"/>
    <lineage>
        <taxon>Bacteria</taxon>
        <taxon>Pseudomonadati</taxon>
        <taxon>Bacteroidota</taxon>
        <taxon>Sphingobacteriia</taxon>
        <taxon>Sphingobacteriales</taxon>
        <taxon>Sphingobacteriaceae</taxon>
        <taxon>Albibacterium</taxon>
    </lineage>
</organism>
<dbReference type="Gene3D" id="2.40.440.10">
    <property type="entry name" value="L,D-transpeptidase catalytic domain-like"/>
    <property type="match status" value="1"/>
</dbReference>
<dbReference type="InterPro" id="IPR045380">
    <property type="entry name" value="LD_TPept_scaffold_dom"/>
</dbReference>
<proteinExistence type="inferred from homology"/>
<evidence type="ECO:0000256" key="4">
    <source>
        <dbReference type="ARBA" id="ARBA00022960"/>
    </source>
</evidence>
<dbReference type="EMBL" id="JBBVGT010000002">
    <property type="protein sequence ID" value="MFB5945370.1"/>
    <property type="molecule type" value="Genomic_DNA"/>
</dbReference>
<feature type="active site" description="Proton donor/acceptor" evidence="7">
    <location>
        <position position="402"/>
    </location>
</feature>
<comment type="pathway">
    <text evidence="1 7">Cell wall biogenesis; peptidoglycan biosynthesis.</text>
</comment>
<evidence type="ECO:0000256" key="5">
    <source>
        <dbReference type="ARBA" id="ARBA00022984"/>
    </source>
</evidence>
<name>A0ABV5CCW4_9SPHI</name>
<feature type="active site" description="Nucleophile" evidence="7">
    <location>
        <position position="421"/>
    </location>
</feature>
<dbReference type="RefSeq" id="WP_375556911.1">
    <property type="nucleotide sequence ID" value="NZ_JBBVGT010000002.1"/>
</dbReference>
<dbReference type="Pfam" id="PF03734">
    <property type="entry name" value="YkuD"/>
    <property type="match status" value="1"/>
</dbReference>
<feature type="domain" description="L,D-TPase catalytic" evidence="8">
    <location>
        <begin position="251"/>
        <end position="444"/>
    </location>
</feature>
<dbReference type="SUPFAM" id="SSF141523">
    <property type="entry name" value="L,D-transpeptidase catalytic domain-like"/>
    <property type="match status" value="1"/>
</dbReference>
<keyword evidence="6 7" id="KW-0961">Cell wall biogenesis/degradation</keyword>
<dbReference type="PANTHER" id="PTHR41533:SF2">
    <property type="entry name" value="BLR7131 PROTEIN"/>
    <property type="match status" value="1"/>
</dbReference>
<keyword evidence="5 7" id="KW-0573">Peptidoglycan synthesis</keyword>
<sequence length="498" mass="55900">MLNSIKKILLQKRPINILFGILFISILVASCNREATIDRVLSKETKNKIYKDIEEPRLAESIKNSIESEDFKNKAVLNSYYQKNGYQASLIIKFMPDGKLAILADHLSAAAEHGLDENHFAAKEYRAQYDLVHSKDGVQSLDEAYQQVAALELATAKALLDYSSTLQFGVVNPNKILSRYYMETKQADSNFMMDILRSQDLATLLDSVQPKSANYMLLQEALKAGGDQDRSKTIRVNLERARWQHDIDSSKLIYVNIPAFRLDIYKDGKVAGSMKTVVGTGRNNGDNASFSDQKIKDAPHSHETPILSSMIHSVQVNPVWNIPESIAGKEILKHVQADRFYLSNAGIDVIQDGQVIEDPENLDWSSYSAGNLPFRFRQRPGDENALGKIKFLFKNNSSVYLHDTPAQAAFDRDVRASSHGCVRVKEPLELAKALFGAGDKFETIKGDMESDEQKSARNIELSPQIQVVLDYVTAENRDGKLVIHPDVYGLDHVIYPYL</sequence>
<comment type="caution">
    <text evidence="9">The sequence shown here is derived from an EMBL/GenBank/DDBJ whole genome shotgun (WGS) entry which is preliminary data.</text>
</comment>
<dbReference type="InterPro" id="IPR052905">
    <property type="entry name" value="LD-transpeptidase_YkuD-like"/>
</dbReference>
<reference evidence="9 10" key="1">
    <citation type="submission" date="2024-04" db="EMBL/GenBank/DDBJ databases">
        <title>Albibacterium profundi sp. nov., isolated from sediment of the Challenger Deep of Mariana Trench.</title>
        <authorList>
            <person name="Wang Y."/>
        </authorList>
    </citation>
    <scope>NUCLEOTIDE SEQUENCE [LARGE SCALE GENOMIC DNA]</scope>
    <source>
        <strain evidence="9 10">RHL897</strain>
    </source>
</reference>
<keyword evidence="4 7" id="KW-0133">Cell shape</keyword>
<evidence type="ECO:0000256" key="7">
    <source>
        <dbReference type="PROSITE-ProRule" id="PRU01373"/>
    </source>
</evidence>